<dbReference type="RefSeq" id="WP_316966807.1">
    <property type="nucleotide sequence ID" value="NZ_JARFPK010000026.1"/>
</dbReference>
<evidence type="ECO:0000313" key="5">
    <source>
        <dbReference type="EMBL" id="MDF0591064.1"/>
    </source>
</evidence>
<evidence type="ECO:0000313" key="6">
    <source>
        <dbReference type="Proteomes" id="UP001220010"/>
    </source>
</evidence>
<comment type="caution">
    <text evidence="5">The sequence shown here is derived from an EMBL/GenBank/DDBJ whole genome shotgun (WGS) entry which is preliminary data.</text>
</comment>
<evidence type="ECO:0000259" key="4">
    <source>
        <dbReference type="Pfam" id="PF24517"/>
    </source>
</evidence>
<accession>A0ABT5X8N8</accession>
<dbReference type="Proteomes" id="UP001220010">
    <property type="component" value="Unassembled WGS sequence"/>
</dbReference>
<dbReference type="InterPro" id="IPR055372">
    <property type="entry name" value="CBM96"/>
</dbReference>
<protein>
    <recommendedName>
        <fullName evidence="4">Carbohydrate-binding module family 96 domain-containing protein</fullName>
    </recommendedName>
</protein>
<sequence length="188" mass="20363">MERKSFGSAGLMPAALIVLLASIAAAATFSPALVVDTYIDASEEDETFAGAETLWATSEGGEPVRIAFLVYSEMVKLAMEIEAGELRAYVTEVERPGEVTLHFYDMAVLETETWRDMPRYDDEPLATLNIQEMGWASWDATALLKKAADECAEGCPFTVVLVAEGDASIGFISMEGSSDKKAVIEYIA</sequence>
<comment type="subcellular location">
    <subcellularLocation>
        <location evidence="1">Secreted</location>
    </subcellularLocation>
</comment>
<evidence type="ECO:0000256" key="1">
    <source>
        <dbReference type="ARBA" id="ARBA00004613"/>
    </source>
</evidence>
<feature type="domain" description="Carbohydrate-binding module family 96" evidence="4">
    <location>
        <begin position="34"/>
        <end position="184"/>
    </location>
</feature>
<evidence type="ECO:0000256" key="3">
    <source>
        <dbReference type="ARBA" id="ARBA00022729"/>
    </source>
</evidence>
<organism evidence="5 6">
    <name type="scientific">Candidatus Methanocrinis natronophilus</name>
    <dbReference type="NCBI Taxonomy" id="3033396"/>
    <lineage>
        <taxon>Archaea</taxon>
        <taxon>Methanobacteriati</taxon>
        <taxon>Methanobacteriota</taxon>
        <taxon>Stenosarchaea group</taxon>
        <taxon>Methanomicrobia</taxon>
        <taxon>Methanotrichales</taxon>
        <taxon>Methanotrichaceae</taxon>
        <taxon>Methanocrinis</taxon>
    </lineage>
</organism>
<keyword evidence="6" id="KW-1185">Reference proteome</keyword>
<gene>
    <name evidence="5" type="ORF">P0O15_07770</name>
</gene>
<keyword evidence="3" id="KW-0732">Signal</keyword>
<reference evidence="5 6" key="1">
    <citation type="submission" date="2023-03" db="EMBL/GenBank/DDBJ databases">
        <title>WGS of Methanotrichaceae archaeon Mx.</title>
        <authorList>
            <person name="Sorokin D.Y."/>
            <person name="Merkel A.Y."/>
        </authorList>
    </citation>
    <scope>NUCLEOTIDE SEQUENCE [LARGE SCALE GENOMIC DNA]</scope>
    <source>
        <strain evidence="5 6">Mx</strain>
    </source>
</reference>
<keyword evidence="2" id="KW-0964">Secreted</keyword>
<name>A0ABT5X8N8_9EURY</name>
<proteinExistence type="predicted"/>
<dbReference type="Pfam" id="PF24517">
    <property type="entry name" value="CBM96"/>
    <property type="match status" value="1"/>
</dbReference>
<dbReference type="EMBL" id="JARFPK010000026">
    <property type="protein sequence ID" value="MDF0591064.1"/>
    <property type="molecule type" value="Genomic_DNA"/>
</dbReference>
<evidence type="ECO:0000256" key="2">
    <source>
        <dbReference type="ARBA" id="ARBA00022525"/>
    </source>
</evidence>